<dbReference type="GO" id="GO:0015648">
    <property type="term" value="F:lipid-linked peptidoglycan transporter activity"/>
    <property type="evidence" value="ECO:0007669"/>
    <property type="project" value="TreeGrafter"/>
</dbReference>
<comment type="caution">
    <text evidence="9">The sequence shown here is derived from an EMBL/GenBank/DDBJ whole genome shotgun (WGS) entry which is preliminary data.</text>
</comment>
<accession>A0A1J5RUC8</accession>
<dbReference type="GO" id="GO:0009252">
    <property type="term" value="P:peptidoglycan biosynthetic process"/>
    <property type="evidence" value="ECO:0007669"/>
    <property type="project" value="UniProtKB-KW"/>
</dbReference>
<comment type="subcellular location">
    <subcellularLocation>
        <location evidence="1">Cell membrane</location>
        <topology evidence="1">Multi-pass membrane protein</topology>
    </subcellularLocation>
</comment>
<feature type="transmembrane region" description="Helical" evidence="8">
    <location>
        <begin position="354"/>
        <end position="374"/>
    </location>
</feature>
<evidence type="ECO:0000256" key="4">
    <source>
        <dbReference type="ARBA" id="ARBA00022960"/>
    </source>
</evidence>
<dbReference type="InterPro" id="IPR051050">
    <property type="entry name" value="Lipid_II_flippase_MurJ/MviN"/>
</dbReference>
<dbReference type="PANTHER" id="PTHR47019">
    <property type="entry name" value="LIPID II FLIPPASE MURJ"/>
    <property type="match status" value="1"/>
</dbReference>
<protein>
    <submittedName>
        <fullName evidence="9">Putative peptidoglycan biosynthesis protein MurJ</fullName>
    </submittedName>
</protein>
<dbReference type="AlphaFoldDB" id="A0A1J5RUC8"/>
<evidence type="ECO:0000256" key="8">
    <source>
        <dbReference type="SAM" id="Phobius"/>
    </source>
</evidence>
<reference evidence="9" key="1">
    <citation type="submission" date="2016-10" db="EMBL/GenBank/DDBJ databases">
        <title>Sequence of Gallionella enrichment culture.</title>
        <authorList>
            <person name="Poehlein A."/>
            <person name="Muehling M."/>
            <person name="Daniel R."/>
        </authorList>
    </citation>
    <scope>NUCLEOTIDE SEQUENCE</scope>
</reference>
<keyword evidence="4" id="KW-0133">Cell shape</keyword>
<dbReference type="PRINTS" id="PR01806">
    <property type="entry name" value="VIRFACTRMVIN"/>
</dbReference>
<evidence type="ECO:0000256" key="2">
    <source>
        <dbReference type="ARBA" id="ARBA00022475"/>
    </source>
</evidence>
<feature type="transmembrane region" description="Helical" evidence="8">
    <location>
        <begin position="189"/>
        <end position="208"/>
    </location>
</feature>
<feature type="transmembrane region" description="Helical" evidence="8">
    <location>
        <begin position="134"/>
        <end position="153"/>
    </location>
</feature>
<evidence type="ECO:0000256" key="1">
    <source>
        <dbReference type="ARBA" id="ARBA00004651"/>
    </source>
</evidence>
<keyword evidence="6 8" id="KW-1133">Transmembrane helix</keyword>
<keyword evidence="7 8" id="KW-0472">Membrane</keyword>
<feature type="transmembrane region" description="Helical" evidence="8">
    <location>
        <begin position="443"/>
        <end position="465"/>
    </location>
</feature>
<evidence type="ECO:0000256" key="6">
    <source>
        <dbReference type="ARBA" id="ARBA00022989"/>
    </source>
</evidence>
<feature type="transmembrane region" description="Helical" evidence="8">
    <location>
        <begin position="229"/>
        <end position="254"/>
    </location>
</feature>
<sequence>MNLLKALAKVGSMTFVSRILGFVRDTLIARVFGAGMLTDAFIVAFKIPNLLRRISAEGAFSQAFVPILAEYKSQRNFDETHLLINRVATWLGLILVGVTLLGMLAAPWIVTLIAPGFRADAAKMQLTVELLRITFPYIFFISLVSMAGGVLNTYNRFGIPAFTPVWLNVSMIAAVLFFADHFAEPIKVLAWAVFFGGFLQLMFQIPFLKQIGLLPRFDLHANDDGVWRILKLMGPAVLGVSVAQISMITNTIFASFLDTGSVSWLYYADRLMEFPTGVLGVALGTILLPSLSKAYAGSDEREYSQLLDWGLRLTFILAAPAAVALAVLAAPLVISLFYYGKFTPLDAAMTEQALIAYSIGLLGLILVKILAPGFYARQNIKTPVKVAIFTLIVTQFMNGLFIFVLPLKHAGLALAIGLGACINAGLLFYHLRKANIYQPQSGWLLFLLKLLMALSVMGAVLYFAMGDTSAWLHFGLMKRLLYLSGLVVLGGASYFATLMLLGFHPRDYIRRVNH</sequence>
<dbReference type="HAMAP" id="MF_02078">
    <property type="entry name" value="MurJ_MviN"/>
    <property type="match status" value="1"/>
</dbReference>
<evidence type="ECO:0000313" key="9">
    <source>
        <dbReference type="EMBL" id="OIQ99353.1"/>
    </source>
</evidence>
<evidence type="ECO:0000256" key="5">
    <source>
        <dbReference type="ARBA" id="ARBA00022984"/>
    </source>
</evidence>
<keyword evidence="2" id="KW-1003">Cell membrane</keyword>
<feature type="transmembrane region" description="Helical" evidence="8">
    <location>
        <begin position="165"/>
        <end position="183"/>
    </location>
</feature>
<dbReference type="GO" id="GO:0034204">
    <property type="term" value="P:lipid translocation"/>
    <property type="evidence" value="ECO:0007669"/>
    <property type="project" value="TreeGrafter"/>
</dbReference>
<dbReference type="InterPro" id="IPR004268">
    <property type="entry name" value="MurJ"/>
</dbReference>
<dbReference type="NCBIfam" id="TIGR01695">
    <property type="entry name" value="murJ_mviN"/>
    <property type="match status" value="1"/>
</dbReference>
<keyword evidence="3 8" id="KW-0812">Transmembrane</keyword>
<feature type="transmembrane region" description="Helical" evidence="8">
    <location>
        <begin position="313"/>
        <end position="339"/>
    </location>
</feature>
<name>A0A1J5RUC8_9ZZZZ</name>
<feature type="transmembrane region" description="Helical" evidence="8">
    <location>
        <begin position="480"/>
        <end position="501"/>
    </location>
</feature>
<dbReference type="Pfam" id="PF03023">
    <property type="entry name" value="MurJ"/>
    <property type="match status" value="1"/>
</dbReference>
<gene>
    <name evidence="9" type="primary">murJ_7</name>
    <name evidence="9" type="ORF">GALL_185900</name>
</gene>
<dbReference type="PANTHER" id="PTHR47019:SF1">
    <property type="entry name" value="LIPID II FLIPPASE MURJ"/>
    <property type="match status" value="1"/>
</dbReference>
<proteinExistence type="inferred from homology"/>
<dbReference type="EMBL" id="MLJW01000107">
    <property type="protein sequence ID" value="OIQ99353.1"/>
    <property type="molecule type" value="Genomic_DNA"/>
</dbReference>
<dbReference type="CDD" id="cd13123">
    <property type="entry name" value="MATE_MurJ_like"/>
    <property type="match status" value="1"/>
</dbReference>
<organism evidence="9">
    <name type="scientific">mine drainage metagenome</name>
    <dbReference type="NCBI Taxonomy" id="410659"/>
    <lineage>
        <taxon>unclassified sequences</taxon>
        <taxon>metagenomes</taxon>
        <taxon>ecological metagenomes</taxon>
    </lineage>
</organism>
<evidence type="ECO:0000256" key="3">
    <source>
        <dbReference type="ARBA" id="ARBA00022692"/>
    </source>
</evidence>
<feature type="transmembrane region" description="Helical" evidence="8">
    <location>
        <begin position="27"/>
        <end position="45"/>
    </location>
</feature>
<dbReference type="GO" id="GO:0005886">
    <property type="term" value="C:plasma membrane"/>
    <property type="evidence" value="ECO:0007669"/>
    <property type="project" value="UniProtKB-SubCell"/>
</dbReference>
<feature type="transmembrane region" description="Helical" evidence="8">
    <location>
        <begin position="274"/>
        <end position="292"/>
    </location>
</feature>
<dbReference type="PIRSF" id="PIRSF002869">
    <property type="entry name" value="MviN"/>
    <property type="match status" value="1"/>
</dbReference>
<feature type="transmembrane region" description="Helical" evidence="8">
    <location>
        <begin position="386"/>
        <end position="405"/>
    </location>
</feature>
<feature type="transmembrane region" description="Helical" evidence="8">
    <location>
        <begin position="90"/>
        <end position="114"/>
    </location>
</feature>
<dbReference type="GO" id="GO:0008360">
    <property type="term" value="P:regulation of cell shape"/>
    <property type="evidence" value="ECO:0007669"/>
    <property type="project" value="UniProtKB-KW"/>
</dbReference>
<feature type="transmembrane region" description="Helical" evidence="8">
    <location>
        <begin position="411"/>
        <end position="431"/>
    </location>
</feature>
<keyword evidence="5" id="KW-0573">Peptidoglycan synthesis</keyword>
<evidence type="ECO:0000256" key="7">
    <source>
        <dbReference type="ARBA" id="ARBA00023136"/>
    </source>
</evidence>